<name>A0A0K0CZB2_ANGCA</name>
<organism evidence="2 3">
    <name type="scientific">Angiostrongylus cantonensis</name>
    <name type="common">Rat lungworm</name>
    <dbReference type="NCBI Taxonomy" id="6313"/>
    <lineage>
        <taxon>Eukaryota</taxon>
        <taxon>Metazoa</taxon>
        <taxon>Ecdysozoa</taxon>
        <taxon>Nematoda</taxon>
        <taxon>Chromadorea</taxon>
        <taxon>Rhabditida</taxon>
        <taxon>Rhabditina</taxon>
        <taxon>Rhabditomorpha</taxon>
        <taxon>Strongyloidea</taxon>
        <taxon>Metastrongylidae</taxon>
        <taxon>Angiostrongylus</taxon>
    </lineage>
</organism>
<reference evidence="3" key="2">
    <citation type="submission" date="2017-02" db="UniProtKB">
        <authorList>
            <consortium name="WormBaseParasite"/>
        </authorList>
    </citation>
    <scope>IDENTIFICATION</scope>
</reference>
<accession>A0A0K0CZB2</accession>
<protein>
    <submittedName>
        <fullName evidence="3">Retrotransposon protein</fullName>
    </submittedName>
</protein>
<sequence>MDELQGTKKSSGGEFERTVGGSADAEADRKGGKFERTVRGSADAEADRECEIIIANEWMNCKEENSEPVGNSERTVEGSGTKKLSGEKFERTVGGSADAEADRECEVIIANEWMNCKKQSSDQEANLERTVGGSGDVEAGRECEIIIANEWMNCKNKADIRKKIGTWRWRIG</sequence>
<dbReference type="Proteomes" id="UP000035642">
    <property type="component" value="Unassembled WGS sequence"/>
</dbReference>
<feature type="region of interest" description="Disordered" evidence="1">
    <location>
        <begin position="1"/>
        <end position="42"/>
    </location>
</feature>
<dbReference type="WBParaSite" id="ACAC_0000305001-mRNA-1">
    <property type="protein sequence ID" value="ACAC_0000305001-mRNA-1"/>
    <property type="gene ID" value="ACAC_0000305001"/>
</dbReference>
<evidence type="ECO:0000313" key="2">
    <source>
        <dbReference type="Proteomes" id="UP000035642"/>
    </source>
</evidence>
<evidence type="ECO:0000256" key="1">
    <source>
        <dbReference type="SAM" id="MobiDB-lite"/>
    </source>
</evidence>
<proteinExistence type="predicted"/>
<keyword evidence="2" id="KW-1185">Reference proteome</keyword>
<dbReference type="AlphaFoldDB" id="A0A0K0CZB2"/>
<evidence type="ECO:0000313" key="3">
    <source>
        <dbReference type="WBParaSite" id="ACAC_0000305001-mRNA-1"/>
    </source>
</evidence>
<feature type="compositionally biased region" description="Basic and acidic residues" evidence="1">
    <location>
        <begin position="26"/>
        <end position="38"/>
    </location>
</feature>
<reference evidence="2" key="1">
    <citation type="submission" date="2012-09" db="EMBL/GenBank/DDBJ databases">
        <authorList>
            <person name="Martin A.A."/>
        </authorList>
    </citation>
    <scope>NUCLEOTIDE SEQUENCE</scope>
</reference>
<feature type="region of interest" description="Disordered" evidence="1">
    <location>
        <begin position="64"/>
        <end position="96"/>
    </location>
</feature>